<comment type="subunit">
    <text evidence="2 10">Oligomeric complex that consists of at least the alpha, beta, beta', gamma, delta, epsilon and zeta subunits.</text>
</comment>
<dbReference type="GO" id="GO:0051645">
    <property type="term" value="P:Golgi localization"/>
    <property type="evidence" value="ECO:0007669"/>
    <property type="project" value="TreeGrafter"/>
</dbReference>
<dbReference type="InterPro" id="IPR011012">
    <property type="entry name" value="Longin-like_dom_sf"/>
</dbReference>
<evidence type="ECO:0000256" key="11">
    <source>
        <dbReference type="RuleBase" id="RU366052"/>
    </source>
</evidence>
<dbReference type="GO" id="GO:0000139">
    <property type="term" value="C:Golgi membrane"/>
    <property type="evidence" value="ECO:0007669"/>
    <property type="project" value="UniProtKB-SubCell"/>
</dbReference>
<evidence type="ECO:0000256" key="3">
    <source>
        <dbReference type="ARBA" id="ARBA00022448"/>
    </source>
</evidence>
<dbReference type="Proteomes" id="UP001178507">
    <property type="component" value="Unassembled WGS sequence"/>
</dbReference>
<dbReference type="InterPro" id="IPR027059">
    <property type="entry name" value="Coatomer_dsu"/>
</dbReference>
<dbReference type="PROSITE" id="PS51072">
    <property type="entry name" value="MHD"/>
    <property type="match status" value="1"/>
</dbReference>
<keyword evidence="15" id="KW-1185">Reference proteome</keyword>
<evidence type="ECO:0000256" key="12">
    <source>
        <dbReference type="SAM" id="MobiDB-lite"/>
    </source>
</evidence>
<evidence type="ECO:0000256" key="8">
    <source>
        <dbReference type="ARBA" id="ARBA00023136"/>
    </source>
</evidence>
<dbReference type="Pfam" id="PF00928">
    <property type="entry name" value="Adap_comp_sub"/>
    <property type="match status" value="1"/>
</dbReference>
<dbReference type="CDD" id="cd09254">
    <property type="entry name" value="AP_delta-COPI_MHD"/>
    <property type="match status" value="1"/>
</dbReference>
<keyword evidence="8 10" id="KW-0472">Membrane</keyword>
<gene>
    <name evidence="14" type="ORF">EVOR1521_LOCUS29734</name>
</gene>
<dbReference type="InterPro" id="IPR028565">
    <property type="entry name" value="MHD"/>
</dbReference>
<evidence type="ECO:0000256" key="7">
    <source>
        <dbReference type="ARBA" id="ARBA00023034"/>
    </source>
</evidence>
<comment type="function">
    <text evidence="10">The coatomer is a cytosolic protein complex that binds to dilysine motifs and reversibly associates with Golgi non-clathrin-coated vesicles, which further mediate biosynthetic protein transport from the ER, via the Golgi up to the trans Golgi network. Coatomer complex is required for budding from Golgi membranes, and is essential for the retrograde Golgi-to-ER transport of dilysine-tagged proteins.</text>
</comment>
<sequence>MVVLSAAIIKKDKTLVARQFVEMTRLRIEGLLGAFTKLVDSGKDHTFVETESVRYVYQPMESLNLVVITNKASNILEDLETLRLLAKVVQDCCEIQVSEENVLKHAFDIVFAFDEVISFGYRESVTLSQIKTYTEMDSHEERLHMMVEQSKINEAREMAKKKQMELAKQRALQPKDAAGPGFGSDSLPGIGPSSMGNSSFQDTMPSSGGFGNDMGSSAPWSSSMAEDSGPAPLKPGAPKKGMALGKKKPADVLGSMGLPEPAPSPEVAEEPAAPAYNPLMDPVRVDIEEKITADLQVEGGLDGEAVCTGQFQVTVLDASKADLAAFRLAPQNQEFKYKIHPNLNKTSHANNVLEVREASRAYRANAPVPLVKWQFKSSNEEFLPVQMSCWPSTTADGTQIVLELELTDTSVTLEDVQIRFPAAASSRPQITSAEPGEASYDGQTEVCWRIPVLDKSEANGNLEFVAKTDSASLMPFTFDAVRRGATKCPMEIVECYHMEKKEPIAFTCEKSCTYSFRIGA</sequence>
<evidence type="ECO:0000256" key="5">
    <source>
        <dbReference type="ARBA" id="ARBA00022892"/>
    </source>
</evidence>
<comment type="caution">
    <text evidence="14">The sequence shown here is derived from an EMBL/GenBank/DDBJ whole genome shotgun (WGS) entry which is preliminary data.</text>
</comment>
<proteinExistence type="inferred from homology"/>
<evidence type="ECO:0000256" key="6">
    <source>
        <dbReference type="ARBA" id="ARBA00022927"/>
    </source>
</evidence>
<feature type="compositionally biased region" description="Low complexity" evidence="12">
    <location>
        <begin position="229"/>
        <end position="243"/>
    </location>
</feature>
<dbReference type="CDD" id="cd14830">
    <property type="entry name" value="Delta_COP_N"/>
    <property type="match status" value="1"/>
</dbReference>
<evidence type="ECO:0000256" key="10">
    <source>
        <dbReference type="RuleBase" id="RU364018"/>
    </source>
</evidence>
<comment type="similarity">
    <text evidence="1 10">Belongs to the adaptor complexes medium subunit family. Delta-COP subfamily.</text>
</comment>
<evidence type="ECO:0000256" key="4">
    <source>
        <dbReference type="ARBA" id="ARBA00022490"/>
    </source>
</evidence>
<feature type="compositionally biased region" description="Polar residues" evidence="12">
    <location>
        <begin position="194"/>
        <end position="206"/>
    </location>
</feature>
<feature type="domain" description="MHD" evidence="13">
    <location>
        <begin position="280"/>
        <end position="520"/>
    </location>
</feature>
<organism evidence="14 15">
    <name type="scientific">Effrenium voratum</name>
    <dbReference type="NCBI Taxonomy" id="2562239"/>
    <lineage>
        <taxon>Eukaryota</taxon>
        <taxon>Sar</taxon>
        <taxon>Alveolata</taxon>
        <taxon>Dinophyceae</taxon>
        <taxon>Suessiales</taxon>
        <taxon>Symbiodiniaceae</taxon>
        <taxon>Effrenium</taxon>
    </lineage>
</organism>
<dbReference type="EMBL" id="CAUJNA010003711">
    <property type="protein sequence ID" value="CAJ1408247.1"/>
    <property type="molecule type" value="Genomic_DNA"/>
</dbReference>
<dbReference type="InterPro" id="IPR036168">
    <property type="entry name" value="AP2_Mu_C_sf"/>
</dbReference>
<evidence type="ECO:0000313" key="15">
    <source>
        <dbReference type="Proteomes" id="UP001178507"/>
    </source>
</evidence>
<dbReference type="GO" id="GO:0006888">
    <property type="term" value="P:endoplasmic reticulum to Golgi vesicle-mediated transport"/>
    <property type="evidence" value="ECO:0007669"/>
    <property type="project" value="TreeGrafter"/>
</dbReference>
<dbReference type="GO" id="GO:0030126">
    <property type="term" value="C:COPI vesicle coat"/>
    <property type="evidence" value="ECO:0007669"/>
    <property type="project" value="UniProtKB-UniRule"/>
</dbReference>
<evidence type="ECO:0000256" key="9">
    <source>
        <dbReference type="ARBA" id="ARBA00023329"/>
    </source>
</evidence>
<dbReference type="SUPFAM" id="SSF64356">
    <property type="entry name" value="SNARE-like"/>
    <property type="match status" value="1"/>
</dbReference>
<evidence type="ECO:0000259" key="13">
    <source>
        <dbReference type="PROSITE" id="PS51072"/>
    </source>
</evidence>
<evidence type="ECO:0000313" key="14">
    <source>
        <dbReference type="EMBL" id="CAJ1408247.1"/>
    </source>
</evidence>
<dbReference type="PANTHER" id="PTHR10121:SF0">
    <property type="entry name" value="COATOMER SUBUNIT DELTA"/>
    <property type="match status" value="1"/>
</dbReference>
<evidence type="ECO:0000256" key="1">
    <source>
        <dbReference type="ARBA" id="ARBA00010516"/>
    </source>
</evidence>
<keyword evidence="3 10" id="KW-0813">Transport</keyword>
<comment type="subcellular location">
    <subcellularLocation>
        <location evidence="10 11">Cytoplasm</location>
    </subcellularLocation>
    <subcellularLocation>
        <location evidence="10 11">Cytoplasmic vesicle</location>
        <location evidence="10 11">COPI-coated vesicle membrane</location>
        <topology evidence="10 11">Peripheral membrane protein</topology>
        <orientation evidence="10 11">Cytoplasmic side</orientation>
    </subcellularLocation>
    <subcellularLocation>
        <location evidence="10 11">Golgi apparatus membrane</location>
        <topology evidence="10 11">Peripheral membrane protein</topology>
        <orientation evidence="10 11">Cytoplasmic side</orientation>
    </subcellularLocation>
</comment>
<dbReference type="PANTHER" id="PTHR10121">
    <property type="entry name" value="COATOMER SUBUNIT DELTA"/>
    <property type="match status" value="1"/>
</dbReference>
<keyword evidence="7 10" id="KW-0333">Golgi apparatus</keyword>
<dbReference type="GO" id="GO:0006890">
    <property type="term" value="P:retrograde vesicle-mediated transport, Golgi to endoplasmic reticulum"/>
    <property type="evidence" value="ECO:0007669"/>
    <property type="project" value="UniProtKB-UniRule"/>
</dbReference>
<feature type="region of interest" description="Disordered" evidence="12">
    <location>
        <begin position="162"/>
        <end position="272"/>
    </location>
</feature>
<keyword evidence="9 10" id="KW-0968">Cytoplasmic vesicle</keyword>
<protein>
    <recommendedName>
        <fullName evidence="10">Coatomer subunit delta</fullName>
    </recommendedName>
</protein>
<feature type="compositionally biased region" description="Polar residues" evidence="12">
    <location>
        <begin position="214"/>
        <end position="225"/>
    </location>
</feature>
<dbReference type="Gene3D" id="3.30.450.60">
    <property type="match status" value="1"/>
</dbReference>
<keyword evidence="6 10" id="KW-0653">Protein transport</keyword>
<accession>A0AA36NI93</accession>
<keyword evidence="4 10" id="KW-0963">Cytoplasm</keyword>
<evidence type="ECO:0000256" key="2">
    <source>
        <dbReference type="ARBA" id="ARBA00011775"/>
    </source>
</evidence>
<dbReference type="SUPFAM" id="SSF49447">
    <property type="entry name" value="Second domain of Mu2 adaptin subunit (ap50) of ap2 adaptor"/>
    <property type="match status" value="1"/>
</dbReference>
<name>A0AA36NI93_9DINO</name>
<reference evidence="14" key="1">
    <citation type="submission" date="2023-08" db="EMBL/GenBank/DDBJ databases">
        <authorList>
            <person name="Chen Y."/>
            <person name="Shah S."/>
            <person name="Dougan E. K."/>
            <person name="Thang M."/>
            <person name="Chan C."/>
        </authorList>
    </citation>
    <scope>NUCLEOTIDE SEQUENCE</scope>
</reference>
<dbReference type="FunFam" id="3.30.450.60:FF:000003">
    <property type="entry name" value="Coatomer subunit delta"/>
    <property type="match status" value="1"/>
</dbReference>
<dbReference type="GO" id="GO:0015031">
    <property type="term" value="P:protein transport"/>
    <property type="evidence" value="ECO:0007669"/>
    <property type="project" value="UniProtKB-KW"/>
</dbReference>
<keyword evidence="5 10" id="KW-0931">ER-Golgi transport</keyword>
<dbReference type="AlphaFoldDB" id="A0AA36NI93"/>